<evidence type="ECO:0000313" key="2">
    <source>
        <dbReference type="EMBL" id="KJA17710.1"/>
    </source>
</evidence>
<gene>
    <name evidence="2" type="ORF">HYPSUDRAFT_79529</name>
</gene>
<feature type="region of interest" description="Disordered" evidence="1">
    <location>
        <begin position="232"/>
        <end position="338"/>
    </location>
</feature>
<dbReference type="OMA" id="HIANGGW"/>
<dbReference type="EMBL" id="KN817599">
    <property type="protein sequence ID" value="KJA17710.1"/>
    <property type="molecule type" value="Genomic_DNA"/>
</dbReference>
<keyword evidence="3" id="KW-1185">Reference proteome</keyword>
<name>A0A0D2PBS0_HYPSF</name>
<feature type="region of interest" description="Disordered" evidence="1">
    <location>
        <begin position="1"/>
        <end position="75"/>
    </location>
</feature>
<evidence type="ECO:0000256" key="1">
    <source>
        <dbReference type="SAM" id="MobiDB-lite"/>
    </source>
</evidence>
<feature type="compositionally biased region" description="Low complexity" evidence="1">
    <location>
        <begin position="761"/>
        <end position="775"/>
    </location>
</feature>
<feature type="region of interest" description="Disordered" evidence="1">
    <location>
        <begin position="87"/>
        <end position="108"/>
    </location>
</feature>
<feature type="compositionally biased region" description="Acidic residues" evidence="1">
    <location>
        <begin position="879"/>
        <end position="904"/>
    </location>
</feature>
<feature type="compositionally biased region" description="Polar residues" evidence="1">
    <location>
        <begin position="836"/>
        <end position="846"/>
    </location>
</feature>
<feature type="compositionally biased region" description="Basic and acidic residues" evidence="1">
    <location>
        <begin position="256"/>
        <end position="266"/>
    </location>
</feature>
<dbReference type="Proteomes" id="UP000054270">
    <property type="component" value="Unassembled WGS sequence"/>
</dbReference>
<sequence length="1091" mass="116375">MPTTSNAISQQSASSSMSSSSVALSASETTQALANSVHHISPFPVPPEERRAEITHAGGSSKREASPDPLTANDVMSMRRRVQEICSQDAGRQNGSGRNINSAPHLSPRERELVDMVLRLTDPLPIDPVQLARQADTISNLTTQRDYIIREIEEERERWCVERDVWERTAEALLSQRVKPQKSEDAGRQRDIYESDLRVLRLKLHETQRRLSQYESELQRLKPLLLMQQFPKSRNESRHDKGKESAVNPHYPNSQHQDKGKGREGDPQQINNNPGSHESAPESREPNASTPFTYTPPAFVTKNKPQLPVEAPQRQPRPSRERPTGASKSSKRRHTPLTSDAYAEHFLLAAKRIGRVRATHVSGVLQHAEHEKEILTSEQQRAHDVKEQERLERERLDRLATGTSGLAYYRSTAEGVPQRVPAAPHTPKKQIHYGPSAGTTPIVFVHTLSPPTPVAGPSNATTTNFAVGYVGSPLATSSHTAVQNEVAAGRASQAASNPPTPLDSLLDAARMMDDGPITKRRRTDGRGREPEEPESPVPKRRRVSAERAGNQSAALNGSGDVDGRERSIGATAMQRRGAGPDRVRSALDVLADQAAAAFNEPEQSDRRASLAAAAVVPKAKGRTRNGAPHDAQHEDRHPPTSTFIQVDPSSSTSGGPTTVPARGRPRTRGGSAGGKRAPANTNVPPAAPSLPPLSSSSTLSGTAAIPTQPTMTASGRPQRNAAKRPAISPDIPRGGSRARGRPRGGAPKRGVATPEPTVISPARARVIAPAPRLAPGSGPTPGADAQHVDAAMTSGSASDAPSLPVRSGTPFPPSLDAANEDAAPAQAVQHPDGQERQSGSVATTPTAEVEANGLGHALPAVSGPSSDLDVETAAPGANEEGETDADAEAEEDLDADGEQEDDAESEPKDAAPRSKSPPPPPPDANSGPPHGNDDNGSDADEDAEGEMEFEDGDDPSAGGSRASGTQQVMQDAMAVCTSYLTLQSPTLVRYPVASQALRVSPTSDCVTVFSPTESHIANGGWKTFAKPNLFGVESERSQIMSPISQRQSLVKWGNIKHQFTSMGATKQCDTRNRPPSVLKQKSGLQLCPAIC</sequence>
<accession>A0A0D2PBS0</accession>
<dbReference type="OrthoDB" id="2143914at2759"/>
<evidence type="ECO:0000313" key="3">
    <source>
        <dbReference type="Proteomes" id="UP000054270"/>
    </source>
</evidence>
<feature type="compositionally biased region" description="Low complexity" evidence="1">
    <location>
        <begin position="648"/>
        <end position="658"/>
    </location>
</feature>
<organism evidence="2 3">
    <name type="scientific">Hypholoma sublateritium (strain FD-334 SS-4)</name>
    <dbReference type="NCBI Taxonomy" id="945553"/>
    <lineage>
        <taxon>Eukaryota</taxon>
        <taxon>Fungi</taxon>
        <taxon>Dikarya</taxon>
        <taxon>Basidiomycota</taxon>
        <taxon>Agaricomycotina</taxon>
        <taxon>Agaricomycetes</taxon>
        <taxon>Agaricomycetidae</taxon>
        <taxon>Agaricales</taxon>
        <taxon>Agaricineae</taxon>
        <taxon>Strophariaceae</taxon>
        <taxon>Hypholoma</taxon>
    </lineage>
</organism>
<feature type="compositionally biased region" description="Basic and acidic residues" evidence="1">
    <location>
        <begin position="233"/>
        <end position="244"/>
    </location>
</feature>
<feature type="region of interest" description="Disordered" evidence="1">
    <location>
        <begin position="597"/>
        <end position="966"/>
    </location>
</feature>
<feature type="compositionally biased region" description="Acidic residues" evidence="1">
    <location>
        <begin position="935"/>
        <end position="954"/>
    </location>
</feature>
<reference evidence="3" key="1">
    <citation type="submission" date="2014-04" db="EMBL/GenBank/DDBJ databases">
        <title>Evolutionary Origins and Diversification of the Mycorrhizal Mutualists.</title>
        <authorList>
            <consortium name="DOE Joint Genome Institute"/>
            <consortium name="Mycorrhizal Genomics Consortium"/>
            <person name="Kohler A."/>
            <person name="Kuo A."/>
            <person name="Nagy L.G."/>
            <person name="Floudas D."/>
            <person name="Copeland A."/>
            <person name="Barry K.W."/>
            <person name="Cichocki N."/>
            <person name="Veneault-Fourrey C."/>
            <person name="LaButti K."/>
            <person name="Lindquist E.A."/>
            <person name="Lipzen A."/>
            <person name="Lundell T."/>
            <person name="Morin E."/>
            <person name="Murat C."/>
            <person name="Riley R."/>
            <person name="Ohm R."/>
            <person name="Sun H."/>
            <person name="Tunlid A."/>
            <person name="Henrissat B."/>
            <person name="Grigoriev I.V."/>
            <person name="Hibbett D.S."/>
            <person name="Martin F."/>
        </authorList>
    </citation>
    <scope>NUCLEOTIDE SEQUENCE [LARGE SCALE GENOMIC DNA]</scope>
    <source>
        <strain evidence="3">FD-334 SS-4</strain>
    </source>
</reference>
<feature type="compositionally biased region" description="Low complexity" evidence="1">
    <location>
        <begin position="1"/>
        <end position="27"/>
    </location>
</feature>
<feature type="region of interest" description="Disordered" evidence="1">
    <location>
        <begin position="485"/>
        <end position="584"/>
    </location>
</feature>
<proteinExistence type="predicted"/>
<protein>
    <submittedName>
        <fullName evidence="2">Uncharacterized protein</fullName>
    </submittedName>
</protein>
<dbReference type="AlphaFoldDB" id="A0A0D2PBS0"/>
<feature type="compositionally biased region" description="Polar residues" evidence="1">
    <location>
        <begin position="90"/>
        <end position="104"/>
    </location>
</feature>
<feature type="compositionally biased region" description="Polar residues" evidence="1">
    <location>
        <begin position="698"/>
        <end position="717"/>
    </location>
</feature>